<evidence type="ECO:0000313" key="6">
    <source>
        <dbReference type="EMBL" id="GED22835.1"/>
    </source>
</evidence>
<evidence type="ECO:0000256" key="3">
    <source>
        <dbReference type="ARBA" id="ARBA00022827"/>
    </source>
</evidence>
<keyword evidence="4" id="KW-0560">Oxidoreductase</keyword>
<evidence type="ECO:0000256" key="1">
    <source>
        <dbReference type="ARBA" id="ARBA00001974"/>
    </source>
</evidence>
<comment type="caution">
    <text evidence="6">The sequence shown here is derived from an EMBL/GenBank/DDBJ whole genome shotgun (WGS) entry which is preliminary data.</text>
</comment>
<keyword evidence="3" id="KW-0274">FAD</keyword>
<keyword evidence="2" id="KW-0285">Flavoprotein</keyword>
<evidence type="ECO:0000259" key="5">
    <source>
        <dbReference type="Pfam" id="PF07992"/>
    </source>
</evidence>
<gene>
    <name evidence="6" type="ORF">HHA01_18120</name>
</gene>
<protein>
    <submittedName>
        <fullName evidence="6">Pyridine nucleotide-disulfide oxidoreductase</fullName>
    </submittedName>
</protein>
<dbReference type="PANTHER" id="PTHR42913:SF9">
    <property type="entry name" value="SLR1591 PROTEIN"/>
    <property type="match status" value="1"/>
</dbReference>
<dbReference type="Gene3D" id="3.50.50.100">
    <property type="match status" value="1"/>
</dbReference>
<dbReference type="EMBL" id="BJOC01000023">
    <property type="protein sequence ID" value="GED22835.1"/>
    <property type="molecule type" value="Genomic_DNA"/>
</dbReference>
<keyword evidence="7" id="KW-1185">Reference proteome</keyword>
<dbReference type="OrthoDB" id="9767928at2"/>
<proteinExistence type="predicted"/>
<dbReference type="PANTHER" id="PTHR42913">
    <property type="entry name" value="APOPTOSIS-INDUCING FACTOR 1"/>
    <property type="match status" value="1"/>
</dbReference>
<evidence type="ECO:0000256" key="2">
    <source>
        <dbReference type="ARBA" id="ARBA00022630"/>
    </source>
</evidence>
<dbReference type="InterPro" id="IPR023753">
    <property type="entry name" value="FAD/NAD-binding_dom"/>
</dbReference>
<dbReference type="RefSeq" id="WP_141319952.1">
    <property type="nucleotide sequence ID" value="NZ_BJOC01000023.1"/>
</dbReference>
<name>A0A4Y4F2F9_9GAMM</name>
<dbReference type="GO" id="GO:0003955">
    <property type="term" value="F:NAD(P)H dehydrogenase (quinone) activity"/>
    <property type="evidence" value="ECO:0007669"/>
    <property type="project" value="TreeGrafter"/>
</dbReference>
<dbReference type="Pfam" id="PF07992">
    <property type="entry name" value="Pyr_redox_2"/>
    <property type="match status" value="1"/>
</dbReference>
<organism evidence="6 7">
    <name type="scientific">Halomonas halmophila</name>
    <dbReference type="NCBI Taxonomy" id="252"/>
    <lineage>
        <taxon>Bacteria</taxon>
        <taxon>Pseudomonadati</taxon>
        <taxon>Pseudomonadota</taxon>
        <taxon>Gammaproteobacteria</taxon>
        <taxon>Oceanospirillales</taxon>
        <taxon>Halomonadaceae</taxon>
        <taxon>Halomonas</taxon>
    </lineage>
</organism>
<evidence type="ECO:0000256" key="4">
    <source>
        <dbReference type="ARBA" id="ARBA00023002"/>
    </source>
</evidence>
<evidence type="ECO:0000313" key="7">
    <source>
        <dbReference type="Proteomes" id="UP000319812"/>
    </source>
</evidence>
<dbReference type="InterPro" id="IPR017584">
    <property type="entry name" value="Pyridine_nucleo_diS_OxRdtase_N"/>
</dbReference>
<dbReference type="InterPro" id="IPR036188">
    <property type="entry name" value="FAD/NAD-bd_sf"/>
</dbReference>
<accession>A0A4Y4F2F9</accession>
<dbReference type="NCBIfam" id="TIGR03169">
    <property type="entry name" value="Nterm_to_SelD"/>
    <property type="match status" value="1"/>
</dbReference>
<dbReference type="GO" id="GO:0019646">
    <property type="term" value="P:aerobic electron transport chain"/>
    <property type="evidence" value="ECO:0007669"/>
    <property type="project" value="TreeGrafter"/>
</dbReference>
<dbReference type="AlphaFoldDB" id="A0A4Y4F2F9"/>
<feature type="domain" description="FAD/NAD(P)-binding" evidence="5">
    <location>
        <begin position="4"/>
        <end position="311"/>
    </location>
</feature>
<sequence length="382" mass="41163">MIHLLLIGGGHAHAFVLEAFARQPEPGVSITLVMPGDRAPYSGMVPAWLAGEYTTDDMTLGMAWLAKRAGARLVQDSVVAIRAAEQRVQLASGDWLEYDQASLNVGATLAAPAREPSAQAPELLPMRPLDALQERWPALLAEVAAWPTKPPRRVLAVGAGAAGCETLLAVLARLRAERPDIDWQGTLLGHSAQPLPGSGRLPAWLMRRQLARAGVAWHGEHGASQIVDQGVEDERGQVHPADLVLWATGACGHDWLANSDLPLDDRGFIAVTDTLAVRQPRAGPPSLWAAGDCAAFAPPLPKAGVHAVRMGPLLAENLRHACRSEPTRPYQPQRQVLALIGTGDGRAIASRGALGIAGRWVWRWKQRIDRRFIARFTPPPED</sequence>
<dbReference type="Proteomes" id="UP000319812">
    <property type="component" value="Unassembled WGS sequence"/>
</dbReference>
<dbReference type="InterPro" id="IPR051169">
    <property type="entry name" value="NADH-Q_oxidoreductase"/>
</dbReference>
<reference evidence="6 7" key="1">
    <citation type="submission" date="2019-06" db="EMBL/GenBank/DDBJ databases">
        <title>Whole genome shotgun sequence of Halomonas halmophila NBRC 15537.</title>
        <authorList>
            <person name="Hosoyama A."/>
            <person name="Uohara A."/>
            <person name="Ohji S."/>
            <person name="Ichikawa N."/>
        </authorList>
    </citation>
    <scope>NUCLEOTIDE SEQUENCE [LARGE SCALE GENOMIC DNA]</scope>
    <source>
        <strain evidence="6 7">NBRC 15537</strain>
    </source>
</reference>
<comment type="cofactor">
    <cofactor evidence="1">
        <name>FAD</name>
        <dbReference type="ChEBI" id="CHEBI:57692"/>
    </cofactor>
</comment>
<dbReference type="SUPFAM" id="SSF51905">
    <property type="entry name" value="FAD/NAD(P)-binding domain"/>
    <property type="match status" value="2"/>
</dbReference>